<dbReference type="PANTHER" id="PTHR47592">
    <property type="entry name" value="PBF68 PROTEIN"/>
    <property type="match status" value="1"/>
</dbReference>
<proteinExistence type="predicted"/>
<dbReference type="AlphaFoldDB" id="A0A498JV63"/>
<protein>
    <recommendedName>
        <fullName evidence="3">Retrotransposon Copia-like N-terminal domain-containing protein</fullName>
    </recommendedName>
</protein>
<gene>
    <name evidence="1" type="ORF">DVH24_010158</name>
</gene>
<dbReference type="EMBL" id="RDQH01000331">
    <property type="protein sequence ID" value="RXH97833.1"/>
    <property type="molecule type" value="Genomic_DNA"/>
</dbReference>
<evidence type="ECO:0000313" key="2">
    <source>
        <dbReference type="Proteomes" id="UP000290289"/>
    </source>
</evidence>
<evidence type="ECO:0008006" key="3">
    <source>
        <dbReference type="Google" id="ProtNLM"/>
    </source>
</evidence>
<organism evidence="1 2">
    <name type="scientific">Malus domestica</name>
    <name type="common">Apple</name>
    <name type="synonym">Pyrus malus</name>
    <dbReference type="NCBI Taxonomy" id="3750"/>
    <lineage>
        <taxon>Eukaryota</taxon>
        <taxon>Viridiplantae</taxon>
        <taxon>Streptophyta</taxon>
        <taxon>Embryophyta</taxon>
        <taxon>Tracheophyta</taxon>
        <taxon>Spermatophyta</taxon>
        <taxon>Magnoliopsida</taxon>
        <taxon>eudicotyledons</taxon>
        <taxon>Gunneridae</taxon>
        <taxon>Pentapetalae</taxon>
        <taxon>rosids</taxon>
        <taxon>fabids</taxon>
        <taxon>Rosales</taxon>
        <taxon>Rosaceae</taxon>
        <taxon>Amygdaloideae</taxon>
        <taxon>Maleae</taxon>
        <taxon>Malus</taxon>
    </lineage>
</organism>
<sequence length="111" mass="12938">MDQQSVTVNGAVPKYFDKLEKFKGLDFKRWQQKMLFFLTTMNLAHVVKEEAPKSNENPMTKETVMAIEAWNHSEFCCKNYMLNSLDDNLDDIYSLCKTAKELWESSEKNSA</sequence>
<accession>A0A498JV63</accession>
<keyword evidence="2" id="KW-1185">Reference proteome</keyword>
<dbReference type="Proteomes" id="UP000290289">
    <property type="component" value="Chromosome 5"/>
</dbReference>
<reference evidence="1 2" key="1">
    <citation type="submission" date="2018-10" db="EMBL/GenBank/DDBJ databases">
        <title>A high-quality apple genome assembly.</title>
        <authorList>
            <person name="Hu J."/>
        </authorList>
    </citation>
    <scope>NUCLEOTIDE SEQUENCE [LARGE SCALE GENOMIC DNA]</scope>
    <source>
        <strain evidence="2">cv. HFTH1</strain>
        <tissue evidence="1">Young leaf</tissue>
    </source>
</reference>
<name>A0A498JV63_MALDO</name>
<dbReference type="PANTHER" id="PTHR47592:SF27">
    <property type="entry name" value="OS08G0421700 PROTEIN"/>
    <property type="match status" value="1"/>
</dbReference>
<evidence type="ECO:0000313" key="1">
    <source>
        <dbReference type="EMBL" id="RXH97833.1"/>
    </source>
</evidence>
<comment type="caution">
    <text evidence="1">The sequence shown here is derived from an EMBL/GenBank/DDBJ whole genome shotgun (WGS) entry which is preliminary data.</text>
</comment>